<evidence type="ECO:0000256" key="1">
    <source>
        <dbReference type="ARBA" id="ARBA00023002"/>
    </source>
</evidence>
<dbReference type="PANTHER" id="PTHR13847">
    <property type="entry name" value="SARCOSINE DEHYDROGENASE-RELATED"/>
    <property type="match status" value="1"/>
</dbReference>
<dbReference type="Pfam" id="PF01266">
    <property type="entry name" value="DAO"/>
    <property type="match status" value="1"/>
</dbReference>
<proteinExistence type="predicted"/>
<dbReference type="KEGG" id="afj:AFERRID_19540"/>
<feature type="transmembrane region" description="Helical" evidence="2">
    <location>
        <begin position="29"/>
        <end position="51"/>
    </location>
</feature>
<dbReference type="InterPro" id="IPR006076">
    <property type="entry name" value="FAD-dep_OxRdtase"/>
</dbReference>
<organism evidence="4 5">
    <name type="scientific">Acidithiobacillus ferridurans</name>
    <dbReference type="NCBI Taxonomy" id="1232575"/>
    <lineage>
        <taxon>Bacteria</taxon>
        <taxon>Pseudomonadati</taxon>
        <taxon>Pseudomonadota</taxon>
        <taxon>Acidithiobacillia</taxon>
        <taxon>Acidithiobacillales</taxon>
        <taxon>Acidithiobacillaceae</taxon>
        <taxon>Acidithiobacillus</taxon>
    </lineage>
</organism>
<evidence type="ECO:0000313" key="4">
    <source>
        <dbReference type="EMBL" id="BBF65736.1"/>
    </source>
</evidence>
<sequence>MSWSCRKIDQDCGLCYIGRTLTFSTFPGVFMAVHGEVVVLGAGIVGVSIALQLQLRGRPTILLDQQGAGEGTSFGNAGLIQREAVMPHPFPRALVTLLSYARNQSTEAYYRGTMLPRLAIPFLRYWYNSREDRHRMIARHYAALIAHCLDDHLALAGAAGAIDLLRPGGWLQVHQNPESLDHALKEAAYNAGNFEVAYDALDSAQVAAMECSLRPGLAGGIHWTQPLAVVDPHALTLAYLNYFTRMGGEFRTSAVRSIERGSTGWRIATVHEPVEAAEVVVALGAWSPDVTGPLGYHPPLFVKRGYHMHYAQPDATPLGHPVLDADQGYMLVPMQRGIRLTTGAEFAHRDAPPSAIPLARAEAQARRLLPALGGRLDADPWMGVRPCTPDMLPIIGRAPGHPGVWYAFGHCHQGLTLGPTTGRLLAEMMLGETPFTDPAPYRPERF</sequence>
<evidence type="ECO:0000259" key="3">
    <source>
        <dbReference type="Pfam" id="PF01266"/>
    </source>
</evidence>
<dbReference type="Gene3D" id="3.50.50.60">
    <property type="entry name" value="FAD/NAD(P)-binding domain"/>
    <property type="match status" value="2"/>
</dbReference>
<evidence type="ECO:0000256" key="2">
    <source>
        <dbReference type="SAM" id="Phobius"/>
    </source>
</evidence>
<gene>
    <name evidence="4" type="ORF">AFERRID_19540</name>
</gene>
<dbReference type="SUPFAM" id="SSF51905">
    <property type="entry name" value="FAD/NAD(P)-binding domain"/>
    <property type="match status" value="1"/>
</dbReference>
<evidence type="ECO:0000313" key="5">
    <source>
        <dbReference type="Proteomes" id="UP000280188"/>
    </source>
</evidence>
<keyword evidence="5" id="KW-1185">Reference proteome</keyword>
<keyword evidence="2" id="KW-0812">Transmembrane</keyword>
<keyword evidence="2" id="KW-1133">Transmembrane helix</keyword>
<dbReference type="SUPFAM" id="SSF54373">
    <property type="entry name" value="FAD-linked reductases, C-terminal domain"/>
    <property type="match status" value="1"/>
</dbReference>
<dbReference type="GO" id="GO:0005737">
    <property type="term" value="C:cytoplasm"/>
    <property type="evidence" value="ECO:0007669"/>
    <property type="project" value="TreeGrafter"/>
</dbReference>
<dbReference type="AlphaFoldDB" id="A0A2Z6IJY4"/>
<accession>A0A2Z6IJY4</accession>
<keyword evidence="1" id="KW-0560">Oxidoreductase</keyword>
<dbReference type="GO" id="GO:0016491">
    <property type="term" value="F:oxidoreductase activity"/>
    <property type="evidence" value="ECO:0007669"/>
    <property type="project" value="UniProtKB-KW"/>
</dbReference>
<dbReference type="EMBL" id="AP018795">
    <property type="protein sequence ID" value="BBF65736.1"/>
    <property type="molecule type" value="Genomic_DNA"/>
</dbReference>
<dbReference type="Gene3D" id="3.30.9.10">
    <property type="entry name" value="D-Amino Acid Oxidase, subunit A, domain 2"/>
    <property type="match status" value="1"/>
</dbReference>
<name>A0A2Z6IJY4_ACIFI</name>
<dbReference type="InterPro" id="IPR036188">
    <property type="entry name" value="FAD/NAD-bd_sf"/>
</dbReference>
<dbReference type="PANTHER" id="PTHR13847:SF289">
    <property type="entry name" value="GLYCINE OXIDASE"/>
    <property type="match status" value="1"/>
</dbReference>
<dbReference type="Proteomes" id="UP000280188">
    <property type="component" value="Chromosome"/>
</dbReference>
<protein>
    <submittedName>
        <fullName evidence="4">D-amino acid dehydrogenase 1</fullName>
    </submittedName>
</protein>
<reference evidence="4 5" key="1">
    <citation type="journal article" date="2018" name="Microbiol. Resour. Announc.">
        <title>Complete Genome Sequence of Acidithiobacillus ferridurans JCM 18981.</title>
        <authorList>
            <person name="Miyauchi T."/>
            <person name="Kouzuma A."/>
            <person name="Abe T."/>
            <person name="Watanabe K."/>
        </authorList>
    </citation>
    <scope>NUCLEOTIDE SEQUENCE [LARGE SCALE GENOMIC DNA]</scope>
    <source>
        <strain evidence="5">ATCC 33020 / DSM 29468 / JCM 18981 / 11Fe</strain>
    </source>
</reference>
<feature type="domain" description="FAD dependent oxidoreductase" evidence="3">
    <location>
        <begin position="37"/>
        <end position="428"/>
    </location>
</feature>
<keyword evidence="2" id="KW-0472">Membrane</keyword>